<dbReference type="PROSITE" id="PS00678">
    <property type="entry name" value="WD_REPEATS_1"/>
    <property type="match status" value="2"/>
</dbReference>
<protein>
    <submittedName>
        <fullName evidence="4">Uncharacterized protein</fullName>
    </submittedName>
</protein>
<dbReference type="PANTHER" id="PTHR18763:SF0">
    <property type="entry name" value="WD REPEAT-CONTAINING PROTEIN 18"/>
    <property type="match status" value="1"/>
</dbReference>
<dbReference type="InterPro" id="IPR036322">
    <property type="entry name" value="WD40_repeat_dom_sf"/>
</dbReference>
<sequence>MSPPPKKLVLAASSADAGVAAWDLRTGAEDIRLRPCASRPHALVSVADRFLAAAQAPPPAGNSGTVHFYHWDKPQVAIKSFPAEPIQVLFADPEGSYLIGGGGKGNIFLWEVASGELLHTWHAHYRAVRCLALYDYLLVSGSEDGSIRVWDLITLLDEQSRLEANTSYLYNFSQHALPVTDIACFLGGIAVSSSEDRTCKIWSLSEGRMLRSVSFPSIIDSVALDPRSHIFYAAGRDGKIYVTAMGVDVSSHGNDDSSILGALDDHSKAVTSLAASSDGLLLVSGSEDGNVRVWDTRSQQVTRKFKHSQGPVTNVLIVTPKRINLPPLQPLRKVRSSNGEAEARAVILPRPENNIPIPGNSSSIFLERCLDALQKHDGSSRLFEPGVSSLYGAPNQQGSEWRSRYLELQDLFVHEQWKFVFLDHVLKSVGEMRKFQWKATKRLNIETG</sequence>
<feature type="repeat" description="WD" evidence="3">
    <location>
        <begin position="121"/>
        <end position="152"/>
    </location>
</feature>
<organism evidence="4 5">
    <name type="scientific">Eragrostis curvula</name>
    <name type="common">weeping love grass</name>
    <dbReference type="NCBI Taxonomy" id="38414"/>
    <lineage>
        <taxon>Eukaryota</taxon>
        <taxon>Viridiplantae</taxon>
        <taxon>Streptophyta</taxon>
        <taxon>Embryophyta</taxon>
        <taxon>Tracheophyta</taxon>
        <taxon>Spermatophyta</taxon>
        <taxon>Magnoliopsida</taxon>
        <taxon>Liliopsida</taxon>
        <taxon>Poales</taxon>
        <taxon>Poaceae</taxon>
        <taxon>PACMAD clade</taxon>
        <taxon>Chloridoideae</taxon>
        <taxon>Eragrostideae</taxon>
        <taxon>Eragrostidinae</taxon>
        <taxon>Eragrostis</taxon>
    </lineage>
</organism>
<dbReference type="PROSITE" id="PS50294">
    <property type="entry name" value="WD_REPEATS_REGION"/>
    <property type="match status" value="2"/>
</dbReference>
<evidence type="ECO:0000256" key="3">
    <source>
        <dbReference type="PROSITE-ProRule" id="PRU00221"/>
    </source>
</evidence>
<dbReference type="SUPFAM" id="SSF50978">
    <property type="entry name" value="WD40 repeat-like"/>
    <property type="match status" value="1"/>
</dbReference>
<dbReference type="GO" id="GO:0120330">
    <property type="term" value="C:rixosome complex"/>
    <property type="evidence" value="ECO:0007669"/>
    <property type="project" value="TreeGrafter"/>
</dbReference>
<dbReference type="PROSITE" id="PS50082">
    <property type="entry name" value="WD_REPEATS_2"/>
    <property type="match status" value="3"/>
</dbReference>
<name>A0A5J9SVA6_9POAL</name>
<dbReference type="GO" id="GO:0005656">
    <property type="term" value="C:nuclear pre-replicative complex"/>
    <property type="evidence" value="ECO:0007669"/>
    <property type="project" value="TreeGrafter"/>
</dbReference>
<dbReference type="SMART" id="SM00320">
    <property type="entry name" value="WD40"/>
    <property type="match status" value="5"/>
</dbReference>
<dbReference type="InterPro" id="IPR001680">
    <property type="entry name" value="WD40_rpt"/>
</dbReference>
<keyword evidence="2" id="KW-0677">Repeat</keyword>
<dbReference type="InterPro" id="IPR045227">
    <property type="entry name" value="WDR18/Ipi3/RID3"/>
</dbReference>
<comment type="caution">
    <text evidence="4">The sequence shown here is derived from an EMBL/GenBank/DDBJ whole genome shotgun (WGS) entry which is preliminary data.</text>
</comment>
<dbReference type="Pfam" id="PF00400">
    <property type="entry name" value="WD40"/>
    <property type="match status" value="3"/>
</dbReference>
<evidence type="ECO:0000256" key="1">
    <source>
        <dbReference type="ARBA" id="ARBA00022574"/>
    </source>
</evidence>
<evidence type="ECO:0000313" key="5">
    <source>
        <dbReference type="Proteomes" id="UP000324897"/>
    </source>
</evidence>
<reference evidence="4 5" key="1">
    <citation type="journal article" date="2019" name="Sci. Rep.">
        <title>A high-quality genome of Eragrostis curvula grass provides insights into Poaceae evolution and supports new strategies to enhance forage quality.</title>
        <authorList>
            <person name="Carballo J."/>
            <person name="Santos B.A.C.M."/>
            <person name="Zappacosta D."/>
            <person name="Garbus I."/>
            <person name="Selva J.P."/>
            <person name="Gallo C.A."/>
            <person name="Diaz A."/>
            <person name="Albertini E."/>
            <person name="Caccamo M."/>
            <person name="Echenique V."/>
        </authorList>
    </citation>
    <scope>NUCLEOTIDE SEQUENCE [LARGE SCALE GENOMIC DNA]</scope>
    <source>
        <strain evidence="5">cv. Victoria</strain>
        <tissue evidence="4">Leaf</tissue>
    </source>
</reference>
<keyword evidence="1 3" id="KW-0853">WD repeat</keyword>
<dbReference type="Proteomes" id="UP000324897">
    <property type="component" value="Unassembled WGS sequence"/>
</dbReference>
<dbReference type="OrthoDB" id="6252103at2759"/>
<keyword evidence="5" id="KW-1185">Reference proteome</keyword>
<dbReference type="AlphaFoldDB" id="A0A5J9SVA6"/>
<proteinExistence type="predicted"/>
<evidence type="ECO:0000256" key="2">
    <source>
        <dbReference type="ARBA" id="ARBA00022737"/>
    </source>
</evidence>
<dbReference type="FunFam" id="2.130.10.10:FF:000600">
    <property type="entry name" value="Protein ROOT INITIATION DEFECTIVE 3"/>
    <property type="match status" value="1"/>
</dbReference>
<dbReference type="GO" id="GO:0006364">
    <property type="term" value="P:rRNA processing"/>
    <property type="evidence" value="ECO:0007669"/>
    <property type="project" value="TreeGrafter"/>
</dbReference>
<dbReference type="PANTHER" id="PTHR18763">
    <property type="entry name" value="WD-REPEAT PROTEIN 18"/>
    <property type="match status" value="1"/>
</dbReference>
<dbReference type="PRINTS" id="PR00320">
    <property type="entry name" value="GPROTEINBRPT"/>
</dbReference>
<dbReference type="InterPro" id="IPR015943">
    <property type="entry name" value="WD40/YVTN_repeat-like_dom_sf"/>
</dbReference>
<gene>
    <name evidence="4" type="ORF">EJB05_51567</name>
</gene>
<dbReference type="Gramene" id="TVU02916">
    <property type="protein sequence ID" value="TVU02916"/>
    <property type="gene ID" value="EJB05_51567"/>
</dbReference>
<dbReference type="GO" id="GO:0006261">
    <property type="term" value="P:DNA-templated DNA replication"/>
    <property type="evidence" value="ECO:0007669"/>
    <property type="project" value="TreeGrafter"/>
</dbReference>
<dbReference type="InterPro" id="IPR019775">
    <property type="entry name" value="WD40_repeat_CS"/>
</dbReference>
<dbReference type="Gene3D" id="2.130.10.10">
    <property type="entry name" value="YVTN repeat-like/Quinoprotein amine dehydrogenase"/>
    <property type="match status" value="2"/>
</dbReference>
<dbReference type="InterPro" id="IPR020472">
    <property type="entry name" value="WD40_PAC1"/>
</dbReference>
<feature type="repeat" description="WD" evidence="3">
    <location>
        <begin position="263"/>
        <end position="304"/>
    </location>
</feature>
<evidence type="ECO:0000313" key="4">
    <source>
        <dbReference type="EMBL" id="TVU02916.1"/>
    </source>
</evidence>
<dbReference type="EMBL" id="RWGY01000259">
    <property type="protein sequence ID" value="TVU02916.1"/>
    <property type="molecule type" value="Genomic_DNA"/>
</dbReference>
<feature type="repeat" description="WD" evidence="3">
    <location>
        <begin position="92"/>
        <end position="120"/>
    </location>
</feature>
<accession>A0A5J9SVA6</accession>